<dbReference type="AlphaFoldDB" id="A0A370HFB2"/>
<dbReference type="Proteomes" id="UP000255355">
    <property type="component" value="Unassembled WGS sequence"/>
</dbReference>
<proteinExistence type="predicted"/>
<dbReference type="RefSeq" id="WP_068032964.1">
    <property type="nucleotide sequence ID" value="NZ_QQAZ01000001.1"/>
</dbReference>
<evidence type="ECO:0000256" key="1">
    <source>
        <dbReference type="ARBA" id="ARBA00005104"/>
    </source>
</evidence>
<dbReference type="PANTHER" id="PTHR21327">
    <property type="entry name" value="GTP CYCLOHYDROLASE II-RELATED"/>
    <property type="match status" value="1"/>
</dbReference>
<keyword evidence="3" id="KW-0479">Metal-binding</keyword>
<protein>
    <submittedName>
        <fullName evidence="6">3,4-dihydroxy 2-butanone 4-phosphate synthase/GTP cyclohydrolase II</fullName>
    </submittedName>
</protein>
<sequence>MTALDETGHDVHDAAHGIGDATDTEGDAADDTAHRICRKGEQMWVRVRELHDVHDGGTMLMFGEVADGCLVRIHSRCLYGDVLHSEDCDCGPELDKAMDMIQAEGAGVLIYLEQEGRGHGLIAKARGLRFSELHGVDTFTSYRSLHYSPDCRSYERAAQALRRLVPTAGRPGPQSDGRGLQRVRLLTNNPEKVAAVAATGIAVERIPLITAPRSERARLYMESKRAYRGHLLPDFPTVPAGSDDAERPEPPRPVDLLTDGAPDLMPTGLPERSAETLCGSAERA</sequence>
<dbReference type="UniPathway" id="UPA00275"/>
<dbReference type="InterPro" id="IPR032677">
    <property type="entry name" value="GTP_cyclohydro_II"/>
</dbReference>
<dbReference type="GO" id="GO:0008686">
    <property type="term" value="F:3,4-dihydroxy-2-butanone-4-phosphate synthase activity"/>
    <property type="evidence" value="ECO:0007669"/>
    <property type="project" value="TreeGrafter"/>
</dbReference>
<feature type="region of interest" description="Disordered" evidence="4">
    <location>
        <begin position="232"/>
        <end position="284"/>
    </location>
</feature>
<dbReference type="InterPro" id="IPR036144">
    <property type="entry name" value="RibA-like_sf"/>
</dbReference>
<evidence type="ECO:0000313" key="6">
    <source>
        <dbReference type="EMBL" id="RDI55400.1"/>
    </source>
</evidence>
<name>A0A370HFB2_9NOCA</name>
<comment type="pathway">
    <text evidence="1">Cofactor biosynthesis; riboflavin biosynthesis.</text>
</comment>
<dbReference type="GO" id="GO:0009231">
    <property type="term" value="P:riboflavin biosynthetic process"/>
    <property type="evidence" value="ECO:0007669"/>
    <property type="project" value="UniProtKB-UniPathway"/>
</dbReference>
<dbReference type="GO" id="GO:0005829">
    <property type="term" value="C:cytosol"/>
    <property type="evidence" value="ECO:0007669"/>
    <property type="project" value="TreeGrafter"/>
</dbReference>
<feature type="compositionally biased region" description="Basic and acidic residues" evidence="4">
    <location>
        <begin position="1"/>
        <end position="15"/>
    </location>
</feature>
<dbReference type="SUPFAM" id="SSF142695">
    <property type="entry name" value="RibA-like"/>
    <property type="match status" value="1"/>
</dbReference>
<keyword evidence="6" id="KW-0378">Hydrolase</keyword>
<evidence type="ECO:0000256" key="3">
    <source>
        <dbReference type="ARBA" id="ARBA00022723"/>
    </source>
</evidence>
<gene>
    <name evidence="6" type="ORF">DFR68_101233</name>
</gene>
<evidence type="ECO:0000313" key="7">
    <source>
        <dbReference type="Proteomes" id="UP000255355"/>
    </source>
</evidence>
<comment type="caution">
    <text evidence="6">The sequence shown here is derived from an EMBL/GenBank/DDBJ whole genome shotgun (WGS) entry which is preliminary data.</text>
</comment>
<dbReference type="PANTHER" id="PTHR21327:SF18">
    <property type="entry name" value="3,4-DIHYDROXY-2-BUTANONE 4-PHOSPHATE SYNTHASE"/>
    <property type="match status" value="1"/>
</dbReference>
<dbReference type="Pfam" id="PF00925">
    <property type="entry name" value="GTP_cyclohydro2"/>
    <property type="match status" value="1"/>
</dbReference>
<evidence type="ECO:0000256" key="4">
    <source>
        <dbReference type="SAM" id="MobiDB-lite"/>
    </source>
</evidence>
<dbReference type="STRING" id="1210089.GCA_001613165_08126"/>
<dbReference type="Gene3D" id="3.40.50.10990">
    <property type="entry name" value="GTP cyclohydrolase II"/>
    <property type="match status" value="1"/>
</dbReference>
<evidence type="ECO:0000256" key="2">
    <source>
        <dbReference type="ARBA" id="ARBA00022619"/>
    </source>
</evidence>
<organism evidence="6 7">
    <name type="scientific">Nocardia mexicana</name>
    <dbReference type="NCBI Taxonomy" id="279262"/>
    <lineage>
        <taxon>Bacteria</taxon>
        <taxon>Bacillati</taxon>
        <taxon>Actinomycetota</taxon>
        <taxon>Actinomycetes</taxon>
        <taxon>Mycobacteriales</taxon>
        <taxon>Nocardiaceae</taxon>
        <taxon>Nocardia</taxon>
    </lineage>
</organism>
<keyword evidence="2" id="KW-0686">Riboflavin biosynthesis</keyword>
<evidence type="ECO:0000259" key="5">
    <source>
        <dbReference type="Pfam" id="PF00925"/>
    </source>
</evidence>
<keyword evidence="7" id="KW-1185">Reference proteome</keyword>
<accession>A0A370HFB2</accession>
<dbReference type="GO" id="GO:0046872">
    <property type="term" value="F:metal ion binding"/>
    <property type="evidence" value="ECO:0007669"/>
    <property type="project" value="UniProtKB-KW"/>
</dbReference>
<dbReference type="GO" id="GO:0016787">
    <property type="term" value="F:hydrolase activity"/>
    <property type="evidence" value="ECO:0007669"/>
    <property type="project" value="UniProtKB-KW"/>
</dbReference>
<feature type="domain" description="GTP cyclohydrolase II" evidence="5">
    <location>
        <begin position="59"/>
        <end position="204"/>
    </location>
</feature>
<dbReference type="EMBL" id="QQAZ01000001">
    <property type="protein sequence ID" value="RDI55400.1"/>
    <property type="molecule type" value="Genomic_DNA"/>
</dbReference>
<reference evidence="6 7" key="1">
    <citation type="submission" date="2018-07" db="EMBL/GenBank/DDBJ databases">
        <title>Genomic Encyclopedia of Type Strains, Phase IV (KMG-IV): sequencing the most valuable type-strain genomes for metagenomic binning, comparative biology and taxonomic classification.</title>
        <authorList>
            <person name="Goeker M."/>
        </authorList>
    </citation>
    <scope>NUCLEOTIDE SEQUENCE [LARGE SCALE GENOMIC DNA]</scope>
    <source>
        <strain evidence="6 7">DSM 44952</strain>
    </source>
</reference>
<feature type="region of interest" description="Disordered" evidence="4">
    <location>
        <begin position="1"/>
        <end position="28"/>
    </location>
</feature>